<feature type="transmembrane region" description="Helical" evidence="1">
    <location>
        <begin position="14"/>
        <end position="31"/>
    </location>
</feature>
<evidence type="ECO:0000313" key="3">
    <source>
        <dbReference type="EMBL" id="KIN96444.1"/>
    </source>
</evidence>
<evidence type="ECO:0000313" key="4">
    <source>
        <dbReference type="Proteomes" id="UP000054217"/>
    </source>
</evidence>
<reference evidence="3 4" key="1">
    <citation type="submission" date="2014-04" db="EMBL/GenBank/DDBJ databases">
        <authorList>
            <consortium name="DOE Joint Genome Institute"/>
            <person name="Kuo A."/>
            <person name="Kohler A."/>
            <person name="Costa M.D."/>
            <person name="Nagy L.G."/>
            <person name="Floudas D."/>
            <person name="Copeland A."/>
            <person name="Barry K.W."/>
            <person name="Cichocki N."/>
            <person name="Veneault-Fourrey C."/>
            <person name="LaButti K."/>
            <person name="Lindquist E.A."/>
            <person name="Lipzen A."/>
            <person name="Lundell T."/>
            <person name="Morin E."/>
            <person name="Murat C."/>
            <person name="Sun H."/>
            <person name="Tunlid A."/>
            <person name="Henrissat B."/>
            <person name="Grigoriev I.V."/>
            <person name="Hibbett D.S."/>
            <person name="Martin F."/>
            <person name="Nordberg H.P."/>
            <person name="Cantor M.N."/>
            <person name="Hua S.X."/>
        </authorList>
    </citation>
    <scope>NUCLEOTIDE SEQUENCE [LARGE SCALE GENOMIC DNA]</scope>
    <source>
        <strain evidence="3 4">Marx 270</strain>
    </source>
</reference>
<keyword evidence="1" id="KW-1133">Transmembrane helix</keyword>
<accession>A0A0C3N5U5</accession>
<reference evidence="4" key="2">
    <citation type="submission" date="2015-01" db="EMBL/GenBank/DDBJ databases">
        <title>Evolutionary Origins and Diversification of the Mycorrhizal Mutualists.</title>
        <authorList>
            <consortium name="DOE Joint Genome Institute"/>
            <consortium name="Mycorrhizal Genomics Consortium"/>
            <person name="Kohler A."/>
            <person name="Kuo A."/>
            <person name="Nagy L.G."/>
            <person name="Floudas D."/>
            <person name="Copeland A."/>
            <person name="Barry K.W."/>
            <person name="Cichocki N."/>
            <person name="Veneault-Fourrey C."/>
            <person name="LaButti K."/>
            <person name="Lindquist E.A."/>
            <person name="Lipzen A."/>
            <person name="Lundell T."/>
            <person name="Morin E."/>
            <person name="Murat C."/>
            <person name="Riley R."/>
            <person name="Ohm R."/>
            <person name="Sun H."/>
            <person name="Tunlid A."/>
            <person name="Henrissat B."/>
            <person name="Grigoriev I.V."/>
            <person name="Hibbett D.S."/>
            <person name="Martin F."/>
        </authorList>
    </citation>
    <scope>NUCLEOTIDE SEQUENCE [LARGE SCALE GENOMIC DNA]</scope>
    <source>
        <strain evidence="4">Marx 270</strain>
    </source>
</reference>
<organism evidence="3 4">
    <name type="scientific">Pisolithus tinctorius Marx 270</name>
    <dbReference type="NCBI Taxonomy" id="870435"/>
    <lineage>
        <taxon>Eukaryota</taxon>
        <taxon>Fungi</taxon>
        <taxon>Dikarya</taxon>
        <taxon>Basidiomycota</taxon>
        <taxon>Agaricomycotina</taxon>
        <taxon>Agaricomycetes</taxon>
        <taxon>Agaricomycetidae</taxon>
        <taxon>Boletales</taxon>
        <taxon>Sclerodermatineae</taxon>
        <taxon>Pisolithaceae</taxon>
        <taxon>Pisolithus</taxon>
    </lineage>
</organism>
<feature type="transmembrane region" description="Helical" evidence="1">
    <location>
        <begin position="43"/>
        <end position="64"/>
    </location>
</feature>
<dbReference type="Proteomes" id="UP000054217">
    <property type="component" value="Unassembled WGS sequence"/>
</dbReference>
<keyword evidence="4" id="KW-1185">Reference proteome</keyword>
<gene>
    <name evidence="3" type="ORF">M404DRAFT_163032</name>
</gene>
<evidence type="ECO:0000259" key="2">
    <source>
        <dbReference type="Pfam" id="PF26138"/>
    </source>
</evidence>
<sequence>GHSDLKFVTLEEQLVIFLYTCVTGLMVRHVGECFQWSNDTISWYFKKLFFIFSALPFYFTYAQFPAGEAIHLKI</sequence>
<dbReference type="EMBL" id="KN832046">
    <property type="protein sequence ID" value="KIN96444.1"/>
    <property type="molecule type" value="Genomic_DNA"/>
</dbReference>
<feature type="domain" description="DUF8040" evidence="2">
    <location>
        <begin position="4"/>
        <end position="49"/>
    </location>
</feature>
<dbReference type="Pfam" id="PF26138">
    <property type="entry name" value="DUF8040"/>
    <property type="match status" value="1"/>
</dbReference>
<protein>
    <recommendedName>
        <fullName evidence="2">DUF8040 domain-containing protein</fullName>
    </recommendedName>
</protein>
<keyword evidence="1" id="KW-0472">Membrane</keyword>
<dbReference type="InterPro" id="IPR058353">
    <property type="entry name" value="DUF8040"/>
</dbReference>
<dbReference type="HOGENOM" id="CLU_200854_1_0_1"/>
<feature type="non-terminal residue" evidence="3">
    <location>
        <position position="1"/>
    </location>
</feature>
<dbReference type="OrthoDB" id="2430314at2759"/>
<name>A0A0C3N5U5_PISTI</name>
<dbReference type="AlphaFoldDB" id="A0A0C3N5U5"/>
<proteinExistence type="predicted"/>
<keyword evidence="1" id="KW-0812">Transmembrane</keyword>
<evidence type="ECO:0000256" key="1">
    <source>
        <dbReference type="SAM" id="Phobius"/>
    </source>
</evidence>
<dbReference type="InParanoid" id="A0A0C3N5U5"/>